<feature type="transmembrane region" description="Helical" evidence="9">
    <location>
        <begin position="407"/>
        <end position="429"/>
    </location>
</feature>
<dbReference type="EMBL" id="LN734822">
    <property type="protein sequence ID" value="CEL25760.1"/>
    <property type="molecule type" value="Genomic_DNA"/>
</dbReference>
<evidence type="ECO:0000313" key="14">
    <source>
        <dbReference type="Proteomes" id="UP000062768"/>
    </source>
</evidence>
<accession>A0A089ZE11</accession>
<dbReference type="GO" id="GO:0008324">
    <property type="term" value="F:monoatomic cation transmembrane transporter activity"/>
    <property type="evidence" value="ECO:0007669"/>
    <property type="project" value="InterPro"/>
</dbReference>
<comment type="subcellular location">
    <subcellularLocation>
        <location evidence="1">Cell membrane</location>
        <topology evidence="1">Multi-pass membrane protein</topology>
    </subcellularLocation>
</comment>
<feature type="transmembrane region" description="Helical" evidence="9">
    <location>
        <begin position="336"/>
        <end position="355"/>
    </location>
</feature>
<dbReference type="Proteomes" id="UP000029661">
    <property type="component" value="Chromosome"/>
</dbReference>
<feature type="transmembrane region" description="Helical" evidence="9">
    <location>
        <begin position="143"/>
        <end position="168"/>
    </location>
</feature>
<reference evidence="12" key="3">
    <citation type="submission" date="2020-10" db="EMBL/GenBank/DDBJ databases">
        <title>Dehalococcoides mccartyi of a TCE/Cr reducing biochatode.</title>
        <authorList>
            <person name="Matturro B."/>
        </authorList>
    </citation>
    <scope>NUCLEOTIDE SEQUENCE</scope>
    <source>
        <strain evidence="12">Bin2</strain>
    </source>
</reference>
<feature type="transmembrane region" description="Helical" evidence="9">
    <location>
        <begin position="475"/>
        <end position="492"/>
    </location>
</feature>
<protein>
    <submittedName>
        <fullName evidence="11">Cation transporter</fullName>
    </submittedName>
    <submittedName>
        <fullName evidence="10">Potassium uptake protein TrkH family</fullName>
    </submittedName>
    <submittedName>
        <fullName evidence="12">TrkH family potassium uptake protein</fullName>
    </submittedName>
</protein>
<feature type="transmembrane region" description="Helical" evidence="9">
    <location>
        <begin position="239"/>
        <end position="258"/>
    </location>
</feature>
<dbReference type="EMBL" id="JADIIL010000035">
    <property type="protein sequence ID" value="MBF4475760.1"/>
    <property type="molecule type" value="Genomic_DNA"/>
</dbReference>
<gene>
    <name evidence="10" type="ORF">BRM9_0251</name>
    <name evidence="12" type="ORF">ISP06_09885</name>
    <name evidence="11" type="ORF">MB9_2145</name>
</gene>
<comment type="similarity">
    <text evidence="2">Belongs to the TrkH potassium transport family.</text>
</comment>
<reference evidence="11" key="2">
    <citation type="submission" date="2014-09" db="EMBL/GenBank/DDBJ databases">
        <authorList>
            <person name="Bishop-Lilly K.A."/>
            <person name="Broomall S.M."/>
            <person name="Chain P.S."/>
            <person name="Chertkov O."/>
            <person name="Coyne S.R."/>
            <person name="Daligault H.E."/>
            <person name="Davenport K.W."/>
            <person name="Erkkila T."/>
            <person name="Frey K.G."/>
            <person name="Gibbons H.S."/>
            <person name="Gu W."/>
            <person name="Jaissle J."/>
            <person name="Johnson S.L."/>
            <person name="Koroleva G.I."/>
            <person name="Ladner J.T."/>
            <person name="Lo C.-C."/>
            <person name="Minogue T.D."/>
            <person name="Munk C."/>
            <person name="Palacios G.F."/>
            <person name="Redden C.L."/>
            <person name="Rosenzweig C.N."/>
            <person name="Scholz M.B."/>
            <person name="Teshima H."/>
            <person name="Xu Y."/>
        </authorList>
    </citation>
    <scope>NUCLEOTIDE SEQUENCE</scope>
    <source>
        <strain evidence="11">Mb9</strain>
    </source>
</reference>
<dbReference type="PATRIC" id="fig|2162.10.peg.2215"/>
<evidence type="ECO:0000313" key="11">
    <source>
        <dbReference type="EMBL" id="CEL25760.1"/>
    </source>
</evidence>
<dbReference type="GO" id="GO:0005886">
    <property type="term" value="C:plasma membrane"/>
    <property type="evidence" value="ECO:0007669"/>
    <property type="project" value="UniProtKB-SubCell"/>
</dbReference>
<dbReference type="STRING" id="2162.BRM9_0251"/>
<organism evidence="10 13">
    <name type="scientific">Methanobacterium formicicum</name>
    <dbReference type="NCBI Taxonomy" id="2162"/>
    <lineage>
        <taxon>Archaea</taxon>
        <taxon>Methanobacteriati</taxon>
        <taxon>Methanobacteriota</taxon>
        <taxon>Methanomada group</taxon>
        <taxon>Methanobacteria</taxon>
        <taxon>Methanobacteriales</taxon>
        <taxon>Methanobacteriaceae</taxon>
        <taxon>Methanobacterium</taxon>
    </lineage>
</organism>
<feature type="transmembrane region" description="Helical" evidence="9">
    <location>
        <begin position="308"/>
        <end position="329"/>
    </location>
</feature>
<dbReference type="InterPro" id="IPR003445">
    <property type="entry name" value="Cat_transpt"/>
</dbReference>
<feature type="transmembrane region" description="Helical" evidence="9">
    <location>
        <begin position="278"/>
        <end position="296"/>
    </location>
</feature>
<dbReference type="GO" id="GO:0030001">
    <property type="term" value="P:metal ion transport"/>
    <property type="evidence" value="ECO:0007669"/>
    <property type="project" value="UniProtKB-ARBA"/>
</dbReference>
<evidence type="ECO:0000256" key="5">
    <source>
        <dbReference type="ARBA" id="ARBA00022692"/>
    </source>
</evidence>
<dbReference type="AlphaFoldDB" id="A0A089ZE11"/>
<evidence type="ECO:0000313" key="13">
    <source>
        <dbReference type="Proteomes" id="UP000029661"/>
    </source>
</evidence>
<dbReference type="RefSeq" id="WP_048084490.1">
    <property type="nucleotide sequence ID" value="NZ_CP006933.1"/>
</dbReference>
<dbReference type="Proteomes" id="UP000606900">
    <property type="component" value="Unassembled WGS sequence"/>
</dbReference>
<sequence length="495" mass="55696">MQQIHRLSRREIKTILHHTGNVCILLAAAMLIPILVTFIYNEPKYIASFLYSAIISAVIGFLLVKLFRVEMKMTLKSAMIFSTIIWLVACALGSLPYYLSGELSYLNSYFEAMSGFTTTGFSMYSNVDAVSYTMNFWRAFTQWIGGLGIIFLLLALLRSTGVDVMRLYMAEGREERLVPSIKHSTRIIVYMYSLFTLIAIALFFIAGMPLFDSVFHAFTTLSTGGFGMHNSSLLFYNSVWIEIVAMIIMMIGATNYALHYTILRGNWREYFKDIETKVAFTLIIISTALVTFMLYNNQVYGNDLLLNLRFSLFQMVSAITTTGLQTAFYPDILSKWIGLGTFLMTIIMIIGAGSLSTGGGIKWLRVGILLKGISWQVKSFILPGKAVMAKKLHHVTELKITDDVIRLTGAFLSTYLVVYIVSVIIVLIYYPDISRVIFEVASALSNVGLSSGIMTPDSPALVKIVFIIDFWMGRLEIWPVLLLIVIAINNVIRRR</sequence>
<evidence type="ECO:0000313" key="12">
    <source>
        <dbReference type="EMBL" id="MBF4475760.1"/>
    </source>
</evidence>
<evidence type="ECO:0000256" key="1">
    <source>
        <dbReference type="ARBA" id="ARBA00004651"/>
    </source>
</evidence>
<feature type="transmembrane region" description="Helical" evidence="9">
    <location>
        <begin position="189"/>
        <end position="211"/>
    </location>
</feature>
<keyword evidence="5 9" id="KW-0812">Transmembrane</keyword>
<keyword evidence="3" id="KW-0813">Transport</keyword>
<evidence type="ECO:0000256" key="4">
    <source>
        <dbReference type="ARBA" id="ARBA00022475"/>
    </source>
</evidence>
<feature type="transmembrane region" description="Helical" evidence="9">
    <location>
        <begin position="79"/>
        <end position="99"/>
    </location>
</feature>
<feature type="transmembrane region" description="Helical" evidence="9">
    <location>
        <begin position="436"/>
        <end position="455"/>
    </location>
</feature>
<reference evidence="10" key="1">
    <citation type="submission" date="2013-12" db="EMBL/GenBank/DDBJ databases">
        <title>The complete genome sequence of Methanobacterium sp. BRM9.</title>
        <authorList>
            <consortium name="Pastoral Greenhouse Gas Research Consortium"/>
            <person name="Kelly W.J."/>
            <person name="Leahy S.C."/>
            <person name="Perry R."/>
            <person name="Li D."/>
            <person name="Altermann E."/>
            <person name="Lambie S.C."/>
            <person name="Attwood G.T."/>
        </authorList>
    </citation>
    <scope>NUCLEOTIDE SEQUENCE [LARGE SCALE GENOMIC DNA]</scope>
    <source>
        <strain evidence="10">BRM9</strain>
    </source>
</reference>
<proteinExistence type="inferred from homology"/>
<keyword evidence="8 9" id="KW-0472">Membrane</keyword>
<dbReference type="GeneID" id="26740378"/>
<evidence type="ECO:0000256" key="8">
    <source>
        <dbReference type="ARBA" id="ARBA00023136"/>
    </source>
</evidence>
<dbReference type="KEGG" id="mfc:BRM9_0251"/>
<dbReference type="Pfam" id="PF02386">
    <property type="entry name" value="TrkH"/>
    <property type="match status" value="1"/>
</dbReference>
<keyword evidence="7" id="KW-0406">Ion transport</keyword>
<evidence type="ECO:0000256" key="9">
    <source>
        <dbReference type="SAM" id="Phobius"/>
    </source>
</evidence>
<evidence type="ECO:0000256" key="6">
    <source>
        <dbReference type="ARBA" id="ARBA00022989"/>
    </source>
</evidence>
<feature type="transmembrane region" description="Helical" evidence="9">
    <location>
        <begin position="46"/>
        <end position="67"/>
    </location>
</feature>
<evidence type="ECO:0000256" key="7">
    <source>
        <dbReference type="ARBA" id="ARBA00023065"/>
    </source>
</evidence>
<keyword evidence="14" id="KW-1185">Reference proteome</keyword>
<evidence type="ECO:0000256" key="2">
    <source>
        <dbReference type="ARBA" id="ARBA00009137"/>
    </source>
</evidence>
<feature type="transmembrane region" description="Helical" evidence="9">
    <location>
        <begin position="21"/>
        <end position="40"/>
    </location>
</feature>
<dbReference type="Proteomes" id="UP000062768">
    <property type="component" value="Chromosome I"/>
</dbReference>
<keyword evidence="4" id="KW-1003">Cell membrane</keyword>
<dbReference type="PANTHER" id="PTHR32024">
    <property type="entry name" value="TRK SYSTEM POTASSIUM UPTAKE PROTEIN TRKG-RELATED"/>
    <property type="match status" value="1"/>
</dbReference>
<evidence type="ECO:0000256" key="3">
    <source>
        <dbReference type="ARBA" id="ARBA00022448"/>
    </source>
</evidence>
<evidence type="ECO:0000313" key="10">
    <source>
        <dbReference type="EMBL" id="AIS31080.1"/>
    </source>
</evidence>
<keyword evidence="6 9" id="KW-1133">Transmembrane helix</keyword>
<dbReference type="OrthoDB" id="111943at2157"/>
<name>A0A089ZE11_METFO</name>
<dbReference type="PANTHER" id="PTHR32024:SF2">
    <property type="entry name" value="TRK SYSTEM POTASSIUM UPTAKE PROTEIN TRKG-RELATED"/>
    <property type="match status" value="1"/>
</dbReference>
<dbReference type="EMBL" id="CP006933">
    <property type="protein sequence ID" value="AIS31080.1"/>
    <property type="molecule type" value="Genomic_DNA"/>
</dbReference>